<reference evidence="8" key="1">
    <citation type="submission" date="2023-03" db="EMBL/GenBank/DDBJ databases">
        <title>Mating type loci evolution in Malassezia.</title>
        <authorList>
            <person name="Coelho M.A."/>
        </authorList>
    </citation>
    <scope>NUCLEOTIDE SEQUENCE</scope>
    <source>
        <strain evidence="8">CBS 11721</strain>
    </source>
</reference>
<keyword evidence="3" id="KW-0812">Transmembrane</keyword>
<evidence type="ECO:0000313" key="9">
    <source>
        <dbReference type="Proteomes" id="UP001219933"/>
    </source>
</evidence>
<dbReference type="InterPro" id="IPR011993">
    <property type="entry name" value="PH-like_dom_sf"/>
</dbReference>
<dbReference type="SMART" id="SM00568">
    <property type="entry name" value="GRAM"/>
    <property type="match status" value="1"/>
</dbReference>
<accession>A0AAF0ER92</accession>
<evidence type="ECO:0000313" key="8">
    <source>
        <dbReference type="EMBL" id="WFD35005.1"/>
    </source>
</evidence>
<dbReference type="InterPro" id="IPR004182">
    <property type="entry name" value="GRAM"/>
</dbReference>
<dbReference type="GO" id="GO:0032366">
    <property type="term" value="P:intracellular sterol transport"/>
    <property type="evidence" value="ECO:0007669"/>
    <property type="project" value="TreeGrafter"/>
</dbReference>
<evidence type="ECO:0000256" key="5">
    <source>
        <dbReference type="ARBA" id="ARBA00023136"/>
    </source>
</evidence>
<keyword evidence="9" id="KW-1185">Reference proteome</keyword>
<evidence type="ECO:0000256" key="4">
    <source>
        <dbReference type="ARBA" id="ARBA00022989"/>
    </source>
</evidence>
<dbReference type="CDD" id="cd13220">
    <property type="entry name" value="PH-GRAM_GRAMDC"/>
    <property type="match status" value="1"/>
</dbReference>
<dbReference type="Pfam" id="PF16016">
    <property type="entry name" value="VASt"/>
    <property type="match status" value="1"/>
</dbReference>
<evidence type="ECO:0000256" key="2">
    <source>
        <dbReference type="ARBA" id="ARBA00006582"/>
    </source>
</evidence>
<comment type="similarity">
    <text evidence="2">Belongs to the YSP2 family.</text>
</comment>
<dbReference type="Gene3D" id="2.30.29.30">
    <property type="entry name" value="Pleckstrin-homology domain (PH domain)/Phosphotyrosine-binding domain (PTB)"/>
    <property type="match status" value="1"/>
</dbReference>
<evidence type="ECO:0000256" key="6">
    <source>
        <dbReference type="SAM" id="MobiDB-lite"/>
    </source>
</evidence>
<dbReference type="GO" id="GO:0005739">
    <property type="term" value="C:mitochondrion"/>
    <property type="evidence" value="ECO:0007669"/>
    <property type="project" value="TreeGrafter"/>
</dbReference>
<feature type="region of interest" description="Disordered" evidence="6">
    <location>
        <begin position="1"/>
        <end position="51"/>
    </location>
</feature>
<protein>
    <recommendedName>
        <fullName evidence="7">VASt domain-containing protein</fullName>
    </recommendedName>
</protein>
<proteinExistence type="inferred from homology"/>
<dbReference type="PROSITE" id="PS51778">
    <property type="entry name" value="VAST"/>
    <property type="match status" value="1"/>
</dbReference>
<dbReference type="PANTHER" id="PTHR23319:SF4">
    <property type="entry name" value="GRAM DOMAIN CONTAINING 1B, ISOFORM E"/>
    <property type="match status" value="1"/>
</dbReference>
<evidence type="ECO:0000256" key="1">
    <source>
        <dbReference type="ARBA" id="ARBA00004167"/>
    </source>
</evidence>
<dbReference type="GO" id="GO:0032541">
    <property type="term" value="C:cortical endoplasmic reticulum"/>
    <property type="evidence" value="ECO:0007669"/>
    <property type="project" value="TreeGrafter"/>
</dbReference>
<dbReference type="AlphaFoldDB" id="A0AAF0ER92"/>
<keyword evidence="4" id="KW-1133">Transmembrane helix</keyword>
<dbReference type="GO" id="GO:0032934">
    <property type="term" value="F:sterol binding"/>
    <property type="evidence" value="ECO:0007669"/>
    <property type="project" value="TreeGrafter"/>
</dbReference>
<feature type="compositionally biased region" description="Acidic residues" evidence="6">
    <location>
        <begin position="309"/>
        <end position="326"/>
    </location>
</feature>
<feature type="domain" description="VASt" evidence="7">
    <location>
        <begin position="348"/>
        <end position="521"/>
    </location>
</feature>
<comment type="subcellular location">
    <subcellularLocation>
        <location evidence="1">Membrane</location>
        <topology evidence="1">Single-pass membrane protein</topology>
    </subcellularLocation>
</comment>
<dbReference type="GO" id="GO:0005789">
    <property type="term" value="C:endoplasmic reticulum membrane"/>
    <property type="evidence" value="ECO:0007669"/>
    <property type="project" value="TreeGrafter"/>
</dbReference>
<sequence length="676" mass="74782">MPGKTSVKPPLSPINTNVNSNSLSPTTAEPKGSNDKKSKSSQNSPATSAYRDLLTGDVVEIDQEGNAAVPTQHPTIKTAVPVRHQSQSYNDDQDPLPSGLNAAANFLTNRTRSIYDDDDNDDDDNDDNWTNLSAHVSGFAVASSKHNADFHALFPNVPEDDYLIKSYVCALSHDILIHGRIYISEAHLGFHSNIFGWVTEILVPFSAIVSIEKRNTAYVIPNAIMIATLQHKYLFNGLVTRDLTYSMLVNIWRLSRPSPLPPDMRNVLSRAHLEQNVKERRDSRDSLRNILNIARTALCKTNEGSGETETSESDNDDDTVDDDPEEFPSNPSQVHEPTECACGKNKEHYSAVVLDRVYDATMKQMFDMFYKSDFLLTFLRDNQKLVDVDIGEWTEEKGETPNALATRQISYVKPLSGSIGPKQTRCLITEDEVHIDFNDYCTNIMTTRTPDVPNGGTFCIKTRTCAMWAPGNKTRLLITCQTEWKGRSLLRSVIDKASIDGQKQYYADMNAEVTRIIARMKGASAEEQEQAAAVADEELKEDEASGESKGASVSATVASNNNTLGGWVDSAIKSVSEIRPTVFVLSTLIVVLIISHVWTYVSGPSAYTRDPGNPHRLTRRRGADIVQVPDNSRAASALVETELNSAILALERSRRITERLESDIEELQAIVSGLTP</sequence>
<dbReference type="InterPro" id="IPR051482">
    <property type="entry name" value="Cholesterol_transport"/>
</dbReference>
<evidence type="ECO:0000256" key="3">
    <source>
        <dbReference type="ARBA" id="ARBA00022692"/>
    </source>
</evidence>
<dbReference type="EMBL" id="CP119878">
    <property type="protein sequence ID" value="WFD35005.1"/>
    <property type="molecule type" value="Genomic_DNA"/>
</dbReference>
<dbReference type="GO" id="GO:0005886">
    <property type="term" value="C:plasma membrane"/>
    <property type="evidence" value="ECO:0007669"/>
    <property type="project" value="TreeGrafter"/>
</dbReference>
<feature type="compositionally biased region" description="Polar residues" evidence="6">
    <location>
        <begin position="13"/>
        <end position="27"/>
    </location>
</feature>
<evidence type="ECO:0000259" key="7">
    <source>
        <dbReference type="PROSITE" id="PS51778"/>
    </source>
</evidence>
<gene>
    <name evidence="8" type="ORF">MCUN1_001851</name>
</gene>
<dbReference type="Pfam" id="PF02893">
    <property type="entry name" value="GRAM"/>
    <property type="match status" value="1"/>
</dbReference>
<dbReference type="GO" id="GO:0120015">
    <property type="term" value="F:sterol transfer activity"/>
    <property type="evidence" value="ECO:0007669"/>
    <property type="project" value="TreeGrafter"/>
</dbReference>
<dbReference type="InterPro" id="IPR031968">
    <property type="entry name" value="VASt"/>
</dbReference>
<organism evidence="8 9">
    <name type="scientific">Malassezia cuniculi</name>
    <dbReference type="NCBI Taxonomy" id="948313"/>
    <lineage>
        <taxon>Eukaryota</taxon>
        <taxon>Fungi</taxon>
        <taxon>Dikarya</taxon>
        <taxon>Basidiomycota</taxon>
        <taxon>Ustilaginomycotina</taxon>
        <taxon>Malasseziomycetes</taxon>
        <taxon>Malasseziales</taxon>
        <taxon>Malasseziaceae</taxon>
        <taxon>Malassezia</taxon>
    </lineage>
</organism>
<dbReference type="GO" id="GO:0140268">
    <property type="term" value="C:endoplasmic reticulum-plasma membrane contact site"/>
    <property type="evidence" value="ECO:0007669"/>
    <property type="project" value="TreeGrafter"/>
</dbReference>
<keyword evidence="5" id="KW-0472">Membrane</keyword>
<dbReference type="PANTHER" id="PTHR23319">
    <property type="entry name" value="GRAM DOMAIN CONTAINING 1B, ISOFORM E"/>
    <property type="match status" value="1"/>
</dbReference>
<name>A0AAF0ER92_9BASI</name>
<dbReference type="Proteomes" id="UP001219933">
    <property type="component" value="Chromosome 2"/>
</dbReference>
<feature type="region of interest" description="Disordered" evidence="6">
    <location>
        <begin position="301"/>
        <end position="339"/>
    </location>
</feature>